<evidence type="ECO:0000313" key="7">
    <source>
        <dbReference type="Proteomes" id="UP001296993"/>
    </source>
</evidence>
<dbReference type="SUPFAM" id="SSF52540">
    <property type="entry name" value="P-loop containing nucleoside triphosphate hydrolases"/>
    <property type="match status" value="2"/>
</dbReference>
<keyword evidence="3" id="KW-0067">ATP-binding</keyword>
<dbReference type="PANTHER" id="PTHR19211">
    <property type="entry name" value="ATP-BINDING TRANSPORT PROTEIN-RELATED"/>
    <property type="match status" value="1"/>
</dbReference>
<gene>
    <name evidence="6" type="ORF">JOF47_002588</name>
</gene>
<evidence type="ECO:0000256" key="1">
    <source>
        <dbReference type="ARBA" id="ARBA00022737"/>
    </source>
</evidence>
<feature type="region of interest" description="Disordered" evidence="4">
    <location>
        <begin position="241"/>
        <end position="293"/>
    </location>
</feature>
<evidence type="ECO:0000256" key="2">
    <source>
        <dbReference type="ARBA" id="ARBA00022741"/>
    </source>
</evidence>
<dbReference type="Pfam" id="PF00005">
    <property type="entry name" value="ABC_tran"/>
    <property type="match status" value="2"/>
</dbReference>
<name>A0ABS4XF28_9MICC</name>
<evidence type="ECO:0000259" key="5">
    <source>
        <dbReference type="PROSITE" id="PS50893"/>
    </source>
</evidence>
<feature type="compositionally biased region" description="Basic and acidic residues" evidence="4">
    <location>
        <begin position="241"/>
        <end position="277"/>
    </location>
</feature>
<dbReference type="SMART" id="SM00382">
    <property type="entry name" value="AAA"/>
    <property type="match status" value="2"/>
</dbReference>
<comment type="caution">
    <text evidence="6">The sequence shown here is derived from an EMBL/GenBank/DDBJ whole genome shotgun (WGS) entry which is preliminary data.</text>
</comment>
<keyword evidence="2" id="KW-0547">Nucleotide-binding</keyword>
<dbReference type="PANTHER" id="PTHR19211:SF6">
    <property type="entry name" value="BLL7188 PROTEIN"/>
    <property type="match status" value="1"/>
</dbReference>
<feature type="domain" description="ABC transporter" evidence="5">
    <location>
        <begin position="356"/>
        <end position="561"/>
    </location>
</feature>
<dbReference type="InterPro" id="IPR003593">
    <property type="entry name" value="AAA+_ATPase"/>
</dbReference>
<evidence type="ECO:0000256" key="4">
    <source>
        <dbReference type="SAM" id="MobiDB-lite"/>
    </source>
</evidence>
<accession>A0ABS4XF28</accession>
<feature type="domain" description="ABC transporter" evidence="5">
    <location>
        <begin position="7"/>
        <end position="254"/>
    </location>
</feature>
<dbReference type="InterPro" id="IPR050611">
    <property type="entry name" value="ABCF"/>
</dbReference>
<proteinExistence type="predicted"/>
<protein>
    <submittedName>
        <fullName evidence="6">ATPase subunit of ABC transporter with duplicated ATPase domains</fullName>
    </submittedName>
</protein>
<evidence type="ECO:0000256" key="3">
    <source>
        <dbReference type="ARBA" id="ARBA00022840"/>
    </source>
</evidence>
<reference evidence="6 7" key="1">
    <citation type="submission" date="2021-03" db="EMBL/GenBank/DDBJ databases">
        <title>Sequencing the genomes of 1000 actinobacteria strains.</title>
        <authorList>
            <person name="Klenk H.-P."/>
        </authorList>
    </citation>
    <scope>NUCLEOTIDE SEQUENCE [LARGE SCALE GENOMIC DNA]</scope>
    <source>
        <strain evidence="6 7">DSM 15797</strain>
    </source>
</reference>
<dbReference type="Gene3D" id="3.40.50.300">
    <property type="entry name" value="P-loop containing nucleotide triphosphate hydrolases"/>
    <property type="match status" value="2"/>
</dbReference>
<sequence>MQNVNPVVLDRLSFSWPSGGTVFDGLSTTFSRGTTGLIGPNGSGKSTLLRLIAGELKPTAGSILASSQPSYLAQNVVLHTGKTVAELMGIEKTLAALGRVLEATSADLEHDMEIIGDAWDLPERSAAILQGYLNTTVDPEFLGRDIATLSGGETMAVALAGVELRGSGIMLLDEPTNNLDRSARHRLYGVLERSPGTVLVTTHDQTLLRLVDSLAELRPVNVRALRAEKMDLVRFGDWQSREESMGHDRESAQRRLSDARRKLATEKRQRREAETKIARRSKQGQKAAGSMPKILANTLKNKAEQTAAKSRGIMKDSEASAAAEFNAARDSLPVEFRIGIDLPETRVPAGRTVVEIPVAEIGRGTLLEFGEQCADDGVVHVRGPERIALTGGNGVGKSTLLGQLAARAGVPVGFLRQRLDAGDADGWVGLNEDLSMLENLRGAAPSVPPEALREQLAAFHFRGSRVDEPVSRLSGGERFRVALAQILLASPAPQLLLLDEPTNSLDMPTVEQLLSALESFGGAMIVASHDEDFLAALATDREWEMLRAATLPGGQRSAGQAL</sequence>
<dbReference type="InterPro" id="IPR003439">
    <property type="entry name" value="ABC_transporter-like_ATP-bd"/>
</dbReference>
<dbReference type="RefSeq" id="WP_209998934.1">
    <property type="nucleotide sequence ID" value="NZ_BAAAJY010000005.1"/>
</dbReference>
<dbReference type="EMBL" id="JAGIOF010000001">
    <property type="protein sequence ID" value="MBP2387077.1"/>
    <property type="molecule type" value="Genomic_DNA"/>
</dbReference>
<evidence type="ECO:0000313" key="6">
    <source>
        <dbReference type="EMBL" id="MBP2387077.1"/>
    </source>
</evidence>
<dbReference type="Proteomes" id="UP001296993">
    <property type="component" value="Unassembled WGS sequence"/>
</dbReference>
<organism evidence="6 7">
    <name type="scientific">Paeniglutamicibacter kerguelensis</name>
    <dbReference type="NCBI Taxonomy" id="254788"/>
    <lineage>
        <taxon>Bacteria</taxon>
        <taxon>Bacillati</taxon>
        <taxon>Actinomycetota</taxon>
        <taxon>Actinomycetes</taxon>
        <taxon>Micrococcales</taxon>
        <taxon>Micrococcaceae</taxon>
        <taxon>Paeniglutamicibacter</taxon>
    </lineage>
</organism>
<keyword evidence="1" id="KW-0677">Repeat</keyword>
<dbReference type="InterPro" id="IPR027417">
    <property type="entry name" value="P-loop_NTPase"/>
</dbReference>
<keyword evidence="7" id="KW-1185">Reference proteome</keyword>
<dbReference type="PROSITE" id="PS50893">
    <property type="entry name" value="ABC_TRANSPORTER_2"/>
    <property type="match status" value="2"/>
</dbReference>